<dbReference type="Gene3D" id="3.40.50.1970">
    <property type="match status" value="1"/>
</dbReference>
<dbReference type="CDD" id="cd08175">
    <property type="entry name" value="G1PDH"/>
    <property type="match status" value="1"/>
</dbReference>
<keyword evidence="6" id="KW-0520">NAD</keyword>
<keyword evidence="9" id="KW-1208">Phospholipid metabolism</keyword>
<organism evidence="10 11">
    <name type="scientific">Pseudoramibacter alactolyticus ATCC 23263</name>
    <dbReference type="NCBI Taxonomy" id="887929"/>
    <lineage>
        <taxon>Bacteria</taxon>
        <taxon>Bacillati</taxon>
        <taxon>Bacillota</taxon>
        <taxon>Clostridia</taxon>
        <taxon>Eubacteriales</taxon>
        <taxon>Eubacteriaceae</taxon>
        <taxon>Pseudoramibacter</taxon>
    </lineage>
</organism>
<dbReference type="Proteomes" id="UP000004754">
    <property type="component" value="Unassembled WGS sequence"/>
</dbReference>
<evidence type="ECO:0000256" key="4">
    <source>
        <dbReference type="ARBA" id="ARBA00022857"/>
    </source>
</evidence>
<reference evidence="10 11" key="1">
    <citation type="submission" date="2010-12" db="EMBL/GenBank/DDBJ databases">
        <authorList>
            <person name="Muzny D."/>
            <person name="Qin X."/>
            <person name="Deng J."/>
            <person name="Jiang H."/>
            <person name="Liu Y."/>
            <person name="Qu J."/>
            <person name="Song X.-Z."/>
            <person name="Zhang L."/>
            <person name="Thornton R."/>
            <person name="Coyle M."/>
            <person name="Francisco L."/>
            <person name="Jackson L."/>
            <person name="Javaid M."/>
            <person name="Korchina V."/>
            <person name="Kovar C."/>
            <person name="Mata R."/>
            <person name="Mathew T."/>
            <person name="Ngo R."/>
            <person name="Nguyen L."/>
            <person name="Nguyen N."/>
            <person name="Okwuonu G."/>
            <person name="Ongeri F."/>
            <person name="Pham C."/>
            <person name="Simmons D."/>
            <person name="Wilczek-Boney K."/>
            <person name="Hale W."/>
            <person name="Jakkamsetti A."/>
            <person name="Pham P."/>
            <person name="Ruth R."/>
            <person name="San Lucas F."/>
            <person name="Warren J."/>
            <person name="Zhang J."/>
            <person name="Zhao Z."/>
            <person name="Zhou C."/>
            <person name="Zhu D."/>
            <person name="Lee S."/>
            <person name="Bess C."/>
            <person name="Blankenburg K."/>
            <person name="Forbes L."/>
            <person name="Fu Q."/>
            <person name="Gubbala S."/>
            <person name="Hirani K."/>
            <person name="Jayaseelan J.C."/>
            <person name="Lara F."/>
            <person name="Munidasa M."/>
            <person name="Palculict T."/>
            <person name="Patil S."/>
            <person name="Pu L.-L."/>
            <person name="Saada N."/>
            <person name="Tang L."/>
            <person name="Weissenberger G."/>
            <person name="Zhu Y."/>
            <person name="Hemphill L."/>
            <person name="Shang Y."/>
            <person name="Youmans B."/>
            <person name="Ayvaz T."/>
            <person name="Ross M."/>
            <person name="Santibanez J."/>
            <person name="Aqrawi P."/>
            <person name="Gross S."/>
            <person name="Joshi V."/>
            <person name="Fowler G."/>
            <person name="Nazareth L."/>
            <person name="Reid J."/>
            <person name="Worley K."/>
            <person name="Petrosino J."/>
            <person name="Highlander S."/>
            <person name="Gibbs R."/>
        </authorList>
    </citation>
    <scope>NUCLEOTIDE SEQUENCE [LARGE SCALE GENOMIC DNA]</scope>
    <source>
        <strain evidence="10 11">ATCC 23263</strain>
    </source>
</reference>
<keyword evidence="3" id="KW-0479">Metal-binding</keyword>
<evidence type="ECO:0000256" key="6">
    <source>
        <dbReference type="ARBA" id="ARBA00023027"/>
    </source>
</evidence>
<comment type="caution">
    <text evidence="10">The sequence shown here is derived from an EMBL/GenBank/DDBJ whole genome shotgun (WGS) entry which is preliminary data.</text>
</comment>
<dbReference type="STRING" id="887929.HMP0721_2205"/>
<accession>E6MJM0</accession>
<evidence type="ECO:0000256" key="2">
    <source>
        <dbReference type="ARBA" id="ARBA00022516"/>
    </source>
</evidence>
<dbReference type="OrthoDB" id="9763580at2"/>
<evidence type="ECO:0000313" key="11">
    <source>
        <dbReference type="Proteomes" id="UP000004754"/>
    </source>
</evidence>
<dbReference type="GO" id="GO:0008654">
    <property type="term" value="P:phospholipid biosynthetic process"/>
    <property type="evidence" value="ECO:0007669"/>
    <property type="project" value="UniProtKB-KW"/>
</dbReference>
<keyword evidence="5" id="KW-0560">Oxidoreductase</keyword>
<evidence type="ECO:0000256" key="1">
    <source>
        <dbReference type="ARBA" id="ARBA00022490"/>
    </source>
</evidence>
<keyword evidence="11" id="KW-1185">Reference proteome</keyword>
<gene>
    <name evidence="10" type="ORF">HMP0721_2205</name>
</gene>
<evidence type="ECO:0000313" key="10">
    <source>
        <dbReference type="EMBL" id="EFV00756.1"/>
    </source>
</evidence>
<dbReference type="InterPro" id="IPR016205">
    <property type="entry name" value="Glycerol_DH"/>
</dbReference>
<keyword evidence="4" id="KW-0521">NADP</keyword>
<protein>
    <submittedName>
        <fullName evidence="10">sn-glycerol-1-phosphate dehydrogenase family protein</fullName>
    </submittedName>
</protein>
<evidence type="ECO:0000256" key="3">
    <source>
        <dbReference type="ARBA" id="ARBA00022723"/>
    </source>
</evidence>
<dbReference type="GO" id="GO:0005829">
    <property type="term" value="C:cytosol"/>
    <property type="evidence" value="ECO:0007669"/>
    <property type="project" value="TreeGrafter"/>
</dbReference>
<keyword evidence="2" id="KW-0444">Lipid biosynthesis</keyword>
<dbReference type="InterPro" id="IPR032837">
    <property type="entry name" value="G1PDH"/>
</dbReference>
<dbReference type="Pfam" id="PF13685">
    <property type="entry name" value="Fe-ADH_2"/>
    <property type="match status" value="1"/>
</dbReference>
<dbReference type="GO" id="GO:0046872">
    <property type="term" value="F:metal ion binding"/>
    <property type="evidence" value="ECO:0007669"/>
    <property type="project" value="UniProtKB-KW"/>
</dbReference>
<name>E6MJM0_9FIRM</name>
<dbReference type="EMBL" id="AEQN01000028">
    <property type="protein sequence ID" value="EFV00756.1"/>
    <property type="molecule type" value="Genomic_DNA"/>
</dbReference>
<keyword evidence="7" id="KW-0443">Lipid metabolism</keyword>
<dbReference type="AlphaFoldDB" id="E6MJM0"/>
<keyword evidence="1" id="KW-0963">Cytoplasm</keyword>
<sequence>MNVQDLLQKDAFLCDCGRKHHSDTRILQVGDAAIYDRIPGMLGGIRRVLVISDGNTRPLCGEKVIAALAGAGITVDEAFFNQTDVLIPDEATIAKAEACFCAGTGAVIGVGSGVINDLSKYIAFNHQVPSMIVATAPSMDGFASSGAVMMLKGLKVTCSRRAPRWIVADMHVLAGAPIDMIRSGIGDLLGKFSALSDWKLATLMSSEPACQMIYDLVETETNACIDNIDAIMRRDPAAIGRLMESLAIVGITLAYQGSSRPASGSEHLISHFFELTCVKNHLPYFPHGIDVAYSAVVSEMLRKRLAEEDPATFAFRFDRSAWHRGLVRCFDDMAPEIEAMQNKNATYATDRSGFIRDRWPTIRSYLKQTPGVAFMKKILGKAGYNLEDFKAMYGLDKIRDAVRHASDIKTRYTLLALLSDTGKLETYAKELTL</sequence>
<dbReference type="SUPFAM" id="SSF56796">
    <property type="entry name" value="Dehydroquinate synthase-like"/>
    <property type="match status" value="1"/>
</dbReference>
<evidence type="ECO:0000256" key="9">
    <source>
        <dbReference type="ARBA" id="ARBA00023264"/>
    </source>
</evidence>
<dbReference type="PANTHER" id="PTHR43616:SF5">
    <property type="entry name" value="GLYCEROL DEHYDROGENASE 1"/>
    <property type="match status" value="1"/>
</dbReference>
<dbReference type="PANTHER" id="PTHR43616">
    <property type="entry name" value="GLYCEROL DEHYDROGENASE"/>
    <property type="match status" value="1"/>
</dbReference>
<dbReference type="HOGENOM" id="CLU_038362_1_0_9"/>
<dbReference type="RefSeq" id="WP_006599627.1">
    <property type="nucleotide sequence ID" value="NZ_GL622359.1"/>
</dbReference>
<dbReference type="GO" id="GO:0016614">
    <property type="term" value="F:oxidoreductase activity, acting on CH-OH group of donors"/>
    <property type="evidence" value="ECO:0007669"/>
    <property type="project" value="InterPro"/>
</dbReference>
<dbReference type="eggNOG" id="COG0371">
    <property type="taxonomic scope" value="Bacteria"/>
</dbReference>
<dbReference type="Gene3D" id="1.20.1090.10">
    <property type="entry name" value="Dehydroquinate synthase-like - alpha domain"/>
    <property type="match status" value="1"/>
</dbReference>
<keyword evidence="8" id="KW-0594">Phospholipid biosynthesis</keyword>
<evidence type="ECO:0000256" key="5">
    <source>
        <dbReference type="ARBA" id="ARBA00023002"/>
    </source>
</evidence>
<evidence type="ECO:0000256" key="7">
    <source>
        <dbReference type="ARBA" id="ARBA00023098"/>
    </source>
</evidence>
<proteinExistence type="predicted"/>
<evidence type="ECO:0000256" key="8">
    <source>
        <dbReference type="ARBA" id="ARBA00023209"/>
    </source>
</evidence>